<sequence>MKQYFTGFFTALCLALSFFLFTGANKTNLGDITVNSIKVVDDGSGGYIITYNSDGERTSFLGTSEGGLGKIATYNLIGSEIILDELADEMNKKLKEFTHRLRENELRIIRWENDMYETKELIMENNGLIYKTHDELAAEIDERIEVFRRILSDKDAILMKRGDQLAEFQDDIADTKQMTVENINEIHHAFNAIIDNTDLINSVKESLTKRILELYGPY</sequence>
<dbReference type="EMBL" id="UINC01007737">
    <property type="protein sequence ID" value="SVA34852.1"/>
    <property type="molecule type" value="Genomic_DNA"/>
</dbReference>
<protein>
    <submittedName>
        <fullName evidence="1">Uncharacterized protein</fullName>
    </submittedName>
</protein>
<proteinExistence type="predicted"/>
<reference evidence="1" key="1">
    <citation type="submission" date="2018-05" db="EMBL/GenBank/DDBJ databases">
        <authorList>
            <person name="Lanie J.A."/>
            <person name="Ng W.-L."/>
            <person name="Kazmierczak K.M."/>
            <person name="Andrzejewski T.M."/>
            <person name="Davidsen T.M."/>
            <person name="Wayne K.J."/>
            <person name="Tettelin H."/>
            <person name="Glass J.I."/>
            <person name="Rusch D."/>
            <person name="Podicherti R."/>
            <person name="Tsui H.-C.T."/>
            <person name="Winkler M.E."/>
        </authorList>
    </citation>
    <scope>NUCLEOTIDE SEQUENCE</scope>
</reference>
<gene>
    <name evidence="1" type="ORF">METZ01_LOCUS87706</name>
</gene>
<dbReference type="AlphaFoldDB" id="A0A381V3A3"/>
<organism evidence="1">
    <name type="scientific">marine metagenome</name>
    <dbReference type="NCBI Taxonomy" id="408172"/>
    <lineage>
        <taxon>unclassified sequences</taxon>
        <taxon>metagenomes</taxon>
        <taxon>ecological metagenomes</taxon>
    </lineage>
</organism>
<evidence type="ECO:0000313" key="1">
    <source>
        <dbReference type="EMBL" id="SVA34852.1"/>
    </source>
</evidence>
<accession>A0A381V3A3</accession>
<name>A0A381V3A3_9ZZZZ</name>